<organism evidence="5 6">
    <name type="scientific">Armatimonas rosea</name>
    <dbReference type="NCBI Taxonomy" id="685828"/>
    <lineage>
        <taxon>Bacteria</taxon>
        <taxon>Bacillati</taxon>
        <taxon>Armatimonadota</taxon>
        <taxon>Armatimonadia</taxon>
        <taxon>Armatimonadales</taxon>
        <taxon>Armatimonadaceae</taxon>
        <taxon>Armatimonas</taxon>
    </lineage>
</organism>
<dbReference type="InterPro" id="IPR037543">
    <property type="entry name" value="UBact"/>
</dbReference>
<sequence>MEEFRADDRLTRPVTPVDPIRRNGDGDGPKAPDVKRPDSRGILDRMKRVDPNAAKRYRQRSGQ</sequence>
<dbReference type="AlphaFoldDB" id="A0A7W9SUY1"/>
<evidence type="ECO:0000256" key="3">
    <source>
        <dbReference type="ARBA" id="ARBA00022786"/>
    </source>
</evidence>
<proteinExistence type="predicted"/>
<keyword evidence="3" id="KW-0833">Ubl conjugation pathway</keyword>
<dbReference type="Proteomes" id="UP000520814">
    <property type="component" value="Unassembled WGS sequence"/>
</dbReference>
<evidence type="ECO:0000313" key="5">
    <source>
        <dbReference type="EMBL" id="MBB6052825.1"/>
    </source>
</evidence>
<evidence type="ECO:0000256" key="2">
    <source>
        <dbReference type="ARBA" id="ARBA00022499"/>
    </source>
</evidence>
<evidence type="ECO:0000313" key="6">
    <source>
        <dbReference type="Proteomes" id="UP000520814"/>
    </source>
</evidence>
<reference evidence="5 6" key="1">
    <citation type="submission" date="2020-08" db="EMBL/GenBank/DDBJ databases">
        <title>Genomic Encyclopedia of Type Strains, Phase IV (KMG-IV): sequencing the most valuable type-strain genomes for metagenomic binning, comparative biology and taxonomic classification.</title>
        <authorList>
            <person name="Goeker M."/>
        </authorList>
    </citation>
    <scope>NUCLEOTIDE SEQUENCE [LARGE SCALE GENOMIC DNA]</scope>
    <source>
        <strain evidence="5 6">DSM 23562</strain>
    </source>
</reference>
<feature type="compositionally biased region" description="Basic and acidic residues" evidence="4">
    <location>
        <begin position="19"/>
        <end position="50"/>
    </location>
</feature>
<feature type="region of interest" description="Disordered" evidence="4">
    <location>
        <begin position="1"/>
        <end position="63"/>
    </location>
</feature>
<gene>
    <name evidence="5" type="ORF">HNQ39_004646</name>
</gene>
<keyword evidence="2" id="KW-1017">Isopeptide bond</keyword>
<feature type="compositionally biased region" description="Basic and acidic residues" evidence="4">
    <location>
        <begin position="1"/>
        <end position="11"/>
    </location>
</feature>
<evidence type="ECO:0000256" key="4">
    <source>
        <dbReference type="SAM" id="MobiDB-lite"/>
    </source>
</evidence>
<protein>
    <recommendedName>
        <fullName evidence="1">Prokaryotic ubiquitin-like protein UBact</fullName>
    </recommendedName>
</protein>
<dbReference type="RefSeq" id="WP_184202486.1">
    <property type="nucleotide sequence ID" value="NZ_JACHGW010000004.1"/>
</dbReference>
<accession>A0A7W9SUY1</accession>
<comment type="caution">
    <text evidence="5">The sequence shown here is derived from an EMBL/GenBank/DDBJ whole genome shotgun (WGS) entry which is preliminary data.</text>
</comment>
<dbReference type="EMBL" id="JACHGW010000004">
    <property type="protein sequence ID" value="MBB6052825.1"/>
    <property type="molecule type" value="Genomic_DNA"/>
</dbReference>
<evidence type="ECO:0000256" key="1">
    <source>
        <dbReference type="ARBA" id="ARBA00018290"/>
    </source>
</evidence>
<name>A0A7W9SUY1_ARMRO</name>
<dbReference type="NCBIfam" id="NF033388">
    <property type="entry name" value="ubiq_like_UBact"/>
    <property type="match status" value="1"/>
</dbReference>
<dbReference type="Pfam" id="PF20513">
    <property type="entry name" value="UBact"/>
    <property type="match status" value="1"/>
</dbReference>
<keyword evidence="6" id="KW-1185">Reference proteome</keyword>